<dbReference type="AlphaFoldDB" id="A0AAP3E9W4"/>
<gene>
    <name evidence="1" type="ORF">OB919_21340</name>
</gene>
<evidence type="ECO:0000313" key="2">
    <source>
        <dbReference type="Proteomes" id="UP001321047"/>
    </source>
</evidence>
<evidence type="ECO:0000313" key="1">
    <source>
        <dbReference type="EMBL" id="MCU4754479.1"/>
    </source>
</evidence>
<name>A0AAP3E9W4_9EURY</name>
<reference evidence="1 2" key="1">
    <citation type="submission" date="2022-09" db="EMBL/GenBank/DDBJ databases">
        <title>Enrichment on poylsaccharides allowed isolation of novel metabolic and taxonomic groups of Haloarchaea.</title>
        <authorList>
            <person name="Sorokin D.Y."/>
            <person name="Elcheninov A.G."/>
            <person name="Khizhniak T.V."/>
            <person name="Kolganova T.V."/>
            <person name="Kublanov I.V."/>
        </authorList>
    </citation>
    <scope>NUCLEOTIDE SEQUENCE [LARGE SCALE GENOMIC DNA]</scope>
    <source>
        <strain evidence="1 2">AArc-curdl1</strain>
    </source>
</reference>
<sequence length="61" mass="6961">MYASLVSARAKRARFPDDEAEGRIVRLFHRSFCTEWFACGEPEVEKVRALYAASPLKSIIN</sequence>
<accession>A0AAP3E9W4</accession>
<protein>
    <submittedName>
        <fullName evidence="1">Uncharacterized protein</fullName>
    </submittedName>
</protein>
<proteinExistence type="predicted"/>
<comment type="caution">
    <text evidence="1">The sequence shown here is derived from an EMBL/GenBank/DDBJ whole genome shotgun (WGS) entry which is preliminary data.</text>
</comment>
<dbReference type="Proteomes" id="UP001321047">
    <property type="component" value="Unassembled WGS sequence"/>
</dbReference>
<organism evidence="1 2">
    <name type="scientific">Natronosalvus hydrolyticus</name>
    <dbReference type="NCBI Taxonomy" id="2979988"/>
    <lineage>
        <taxon>Archaea</taxon>
        <taxon>Methanobacteriati</taxon>
        <taxon>Methanobacteriota</taxon>
        <taxon>Stenosarchaea group</taxon>
        <taxon>Halobacteria</taxon>
        <taxon>Halobacteriales</taxon>
        <taxon>Natrialbaceae</taxon>
        <taxon>Natronosalvus</taxon>
    </lineage>
</organism>
<dbReference type="EMBL" id="JAOPJZ010000046">
    <property type="protein sequence ID" value="MCU4754479.1"/>
    <property type="molecule type" value="Genomic_DNA"/>
</dbReference>
<keyword evidence="2" id="KW-1185">Reference proteome</keyword>